<accession>A0ABU5CJC6</accession>
<evidence type="ECO:0000313" key="3">
    <source>
        <dbReference type="Proteomes" id="UP001228376"/>
    </source>
</evidence>
<organism evidence="2 3">
    <name type="scientific">Tigheibacillus jepli</name>
    <dbReference type="NCBI Taxonomy" id="3035914"/>
    <lineage>
        <taxon>Bacteria</taxon>
        <taxon>Bacillati</taxon>
        <taxon>Bacillota</taxon>
        <taxon>Bacilli</taxon>
        <taxon>Bacillales</taxon>
        <taxon>Bacillaceae</taxon>
        <taxon>Tigheibacillus</taxon>
    </lineage>
</organism>
<dbReference type="Gene3D" id="3.60.21.10">
    <property type="match status" value="1"/>
</dbReference>
<dbReference type="RefSeq" id="WP_320384684.1">
    <property type="nucleotide sequence ID" value="NZ_JAROCA020000001.1"/>
</dbReference>
<dbReference type="Proteomes" id="UP001228376">
    <property type="component" value="Unassembled WGS sequence"/>
</dbReference>
<dbReference type="EMBL" id="JAROCA020000001">
    <property type="protein sequence ID" value="MDY0406031.1"/>
    <property type="molecule type" value="Genomic_DNA"/>
</dbReference>
<name>A0ABU5CJC6_9BACI</name>
<reference evidence="2 3" key="1">
    <citation type="submission" date="2023-10" db="EMBL/GenBank/DDBJ databases">
        <title>179-bfca-hs.</title>
        <authorList>
            <person name="Miliotis G."/>
            <person name="Sengupta P."/>
            <person name="Hameed A."/>
            <person name="Chuvochina M."/>
            <person name="Mcdonagh F."/>
            <person name="Simpson A.C."/>
            <person name="Singh N.K."/>
            <person name="Rekha P.D."/>
            <person name="Raman K."/>
            <person name="Hugenholtz P."/>
            <person name="Venkateswaran K."/>
        </authorList>
    </citation>
    <scope>NUCLEOTIDE SEQUENCE [LARGE SCALE GENOMIC DNA]</scope>
    <source>
        <strain evidence="2 3">179-BFC-A-HS</strain>
    </source>
</reference>
<gene>
    <name evidence="2" type="ORF">P5G51_012085</name>
</gene>
<comment type="caution">
    <text evidence="2">The sequence shown here is derived from an EMBL/GenBank/DDBJ whole genome shotgun (WGS) entry which is preliminary data.</text>
</comment>
<evidence type="ECO:0000313" key="2">
    <source>
        <dbReference type="EMBL" id="MDY0406031.1"/>
    </source>
</evidence>
<dbReference type="PANTHER" id="PTHR31302">
    <property type="entry name" value="TRANSMEMBRANE PROTEIN WITH METALLOPHOSPHOESTERASE DOMAIN-RELATED"/>
    <property type="match status" value="1"/>
</dbReference>
<dbReference type="CDD" id="cd07385">
    <property type="entry name" value="MPP_YkuE_C"/>
    <property type="match status" value="1"/>
</dbReference>
<protein>
    <submittedName>
        <fullName evidence="2">Metallophosphoesterase</fullName>
    </submittedName>
</protein>
<sequence>MIDKPDEYTFNQRLINLLKNLQAKQAKLWIYGNHDHGGYGTEVIKNVMTKGGFQLLQNSHHILEKNNDRLLVAGIDDAILGRPNLEKAIMNSNPDLFTILLAHEPDYADTASQYPVDVQLSGHSHGGQVRLPFIGSLYTPKYAQKYIDGKHRITKKLTLYVNKGIGTTRLPYRFLCEPEMTLYTLEQQIS</sequence>
<dbReference type="InterPro" id="IPR004843">
    <property type="entry name" value="Calcineurin-like_PHP"/>
</dbReference>
<evidence type="ECO:0000259" key="1">
    <source>
        <dbReference type="Pfam" id="PF00149"/>
    </source>
</evidence>
<proteinExistence type="predicted"/>
<feature type="domain" description="Calcineurin-like phosphoesterase" evidence="1">
    <location>
        <begin position="10"/>
        <end position="126"/>
    </location>
</feature>
<keyword evidence="3" id="KW-1185">Reference proteome</keyword>
<dbReference type="InterPro" id="IPR029052">
    <property type="entry name" value="Metallo-depent_PP-like"/>
</dbReference>
<dbReference type="SUPFAM" id="SSF56300">
    <property type="entry name" value="Metallo-dependent phosphatases"/>
    <property type="match status" value="1"/>
</dbReference>
<dbReference type="InterPro" id="IPR051158">
    <property type="entry name" value="Metallophosphoesterase_sf"/>
</dbReference>
<dbReference type="Pfam" id="PF00149">
    <property type="entry name" value="Metallophos"/>
    <property type="match status" value="1"/>
</dbReference>
<dbReference type="PANTHER" id="PTHR31302:SF25">
    <property type="entry name" value="PHOSPHOESTERASE"/>
    <property type="match status" value="1"/>
</dbReference>